<organism evidence="5">
    <name type="scientific">Hydatigena taeniaeformis</name>
    <name type="common">Feline tapeworm</name>
    <name type="synonym">Taenia taeniaeformis</name>
    <dbReference type="NCBI Taxonomy" id="6205"/>
    <lineage>
        <taxon>Eukaryota</taxon>
        <taxon>Metazoa</taxon>
        <taxon>Spiralia</taxon>
        <taxon>Lophotrochozoa</taxon>
        <taxon>Platyhelminthes</taxon>
        <taxon>Cestoda</taxon>
        <taxon>Eucestoda</taxon>
        <taxon>Cyclophyllidea</taxon>
        <taxon>Taeniidae</taxon>
        <taxon>Hydatigera</taxon>
    </lineage>
</organism>
<protein>
    <submittedName>
        <fullName evidence="5">Zf-3CxxC domain-containing protein</fullName>
    </submittedName>
</protein>
<dbReference type="InterPro" id="IPR032017">
    <property type="entry name" value="FAM76"/>
</dbReference>
<reference evidence="3 4" key="2">
    <citation type="submission" date="2018-11" db="EMBL/GenBank/DDBJ databases">
        <authorList>
            <consortium name="Pathogen Informatics"/>
        </authorList>
    </citation>
    <scope>NUCLEOTIDE SEQUENCE [LARGE SCALE GENOMIC DNA]</scope>
</reference>
<evidence type="ECO:0000313" key="4">
    <source>
        <dbReference type="Proteomes" id="UP000274429"/>
    </source>
</evidence>
<evidence type="ECO:0000256" key="2">
    <source>
        <dbReference type="ARBA" id="ARBA00023054"/>
    </source>
</evidence>
<dbReference type="AlphaFoldDB" id="A0A0R3X0H7"/>
<evidence type="ECO:0000256" key="1">
    <source>
        <dbReference type="ARBA" id="ARBA00009097"/>
    </source>
</evidence>
<proteinExistence type="inferred from homology"/>
<dbReference type="STRING" id="6205.A0A0R3X0H7"/>
<evidence type="ECO:0000313" key="3">
    <source>
        <dbReference type="EMBL" id="VDM30855.1"/>
    </source>
</evidence>
<name>A0A0R3X0H7_HYDTA</name>
<comment type="similarity">
    <text evidence="1">Belongs to the FAM76 family.</text>
</comment>
<dbReference type="PANTHER" id="PTHR46176:SF1">
    <property type="entry name" value="LD21662P"/>
    <property type="match status" value="1"/>
</dbReference>
<dbReference type="WBParaSite" id="TTAC_0000663601-mRNA-1">
    <property type="protein sequence ID" value="TTAC_0000663601-mRNA-1"/>
    <property type="gene ID" value="TTAC_0000663601"/>
</dbReference>
<dbReference type="GO" id="GO:0016607">
    <property type="term" value="C:nuclear speck"/>
    <property type="evidence" value="ECO:0007669"/>
    <property type="project" value="TreeGrafter"/>
</dbReference>
<reference evidence="5" key="1">
    <citation type="submission" date="2017-02" db="UniProtKB">
        <authorList>
            <consortium name="WormBaseParasite"/>
        </authorList>
    </citation>
    <scope>IDENTIFICATION</scope>
</reference>
<dbReference type="EMBL" id="UYWX01020311">
    <property type="protein sequence ID" value="VDM30855.1"/>
    <property type="molecule type" value="Genomic_DNA"/>
</dbReference>
<sequence>MPCYEMVSCFQCSTCVITWISGAICPRCYSLKSRFGDPKPCTICQLPMAFGSALVCQRCLHYRTKFGDPRQCEKCLHMCAFYKDEVTTLLFPFTLQHLIKDLSAVKRPKAEEYTSRHTSNRSGNSTNYRYVATAPFVFRMHFLQTSYLG</sequence>
<accession>A0A0R3X0H7</accession>
<dbReference type="Pfam" id="PF16046">
    <property type="entry name" value="FAM76"/>
    <property type="match status" value="1"/>
</dbReference>
<gene>
    <name evidence="3" type="ORF">TTAC_LOCUS6621</name>
</gene>
<dbReference type="Proteomes" id="UP000274429">
    <property type="component" value="Unassembled WGS sequence"/>
</dbReference>
<dbReference type="PANTHER" id="PTHR46176">
    <property type="entry name" value="LD21662P"/>
    <property type="match status" value="1"/>
</dbReference>
<dbReference type="OrthoDB" id="3689at2759"/>
<keyword evidence="4" id="KW-1185">Reference proteome</keyword>
<keyword evidence="2" id="KW-0175">Coiled coil</keyword>
<evidence type="ECO:0000313" key="5">
    <source>
        <dbReference type="WBParaSite" id="TTAC_0000663601-mRNA-1"/>
    </source>
</evidence>